<organism evidence="1 2">
    <name type="scientific">Amblyomma americanum</name>
    <name type="common">Lone star tick</name>
    <dbReference type="NCBI Taxonomy" id="6943"/>
    <lineage>
        <taxon>Eukaryota</taxon>
        <taxon>Metazoa</taxon>
        <taxon>Ecdysozoa</taxon>
        <taxon>Arthropoda</taxon>
        <taxon>Chelicerata</taxon>
        <taxon>Arachnida</taxon>
        <taxon>Acari</taxon>
        <taxon>Parasitiformes</taxon>
        <taxon>Ixodida</taxon>
        <taxon>Ixodoidea</taxon>
        <taxon>Ixodidae</taxon>
        <taxon>Amblyomminae</taxon>
        <taxon>Amblyomma</taxon>
    </lineage>
</organism>
<name>A0AAQ4FQ33_AMBAM</name>
<dbReference type="AlphaFoldDB" id="A0AAQ4FQ33"/>
<protein>
    <submittedName>
        <fullName evidence="1">Uncharacterized protein</fullName>
    </submittedName>
</protein>
<gene>
    <name evidence="1" type="ORF">V5799_021306</name>
</gene>
<dbReference type="Gene3D" id="2.130.10.10">
    <property type="entry name" value="YVTN repeat-like/Quinoprotein amine dehydrogenase"/>
    <property type="match status" value="1"/>
</dbReference>
<evidence type="ECO:0000313" key="1">
    <source>
        <dbReference type="EMBL" id="KAK8788921.1"/>
    </source>
</evidence>
<dbReference type="SUPFAM" id="SSF50978">
    <property type="entry name" value="WD40 repeat-like"/>
    <property type="match status" value="1"/>
</dbReference>
<proteinExistence type="predicted"/>
<dbReference type="Proteomes" id="UP001321473">
    <property type="component" value="Unassembled WGS sequence"/>
</dbReference>
<keyword evidence="2" id="KW-1185">Reference proteome</keyword>
<accession>A0AAQ4FQ33</accession>
<dbReference type="InterPro" id="IPR036322">
    <property type="entry name" value="WD40_repeat_dom_sf"/>
</dbReference>
<sequence>HDCDDLELDWFKTYRSWYCASAVSKSPHLTCKYSTSFEGEVTCLKASGDLIVTGHKSGQIVTWNACSGDVLSAVKQYCVCSITDLVLLDLRGSGTRPWDSLGCVHSHVVCATCVPHLEAYSLGINCRRVALIRTSYPVTSLKVSGDLLATLCVVRCLVSVMRVSRNEEGGLHFQPLLRIPNKQGACSWIGITQACLTHVGPRWVAGRVSLVDQQSRTWRVALQGCGEPLHVMHALVQRQGFIVITTVDMRVCISVDGSHNMCEMEAARGWNGRATALALWGELLAIGLDSGRLCVYHLRGSLVDLASRQPDWTEQLTTDPITYIDVTSDPRTSRPTLVAASRHELHVIKWPVHHTPNRD</sequence>
<evidence type="ECO:0000313" key="2">
    <source>
        <dbReference type="Proteomes" id="UP001321473"/>
    </source>
</evidence>
<reference evidence="1 2" key="1">
    <citation type="journal article" date="2023" name="Arcadia Sci">
        <title>De novo assembly of a long-read Amblyomma americanum tick genome.</title>
        <authorList>
            <person name="Chou S."/>
            <person name="Poskanzer K.E."/>
            <person name="Rollins M."/>
            <person name="Thuy-Boun P.S."/>
        </authorList>
    </citation>
    <scope>NUCLEOTIDE SEQUENCE [LARGE SCALE GENOMIC DNA]</scope>
    <source>
        <strain evidence="1">F_SG_1</strain>
        <tissue evidence="1">Salivary glands</tissue>
    </source>
</reference>
<comment type="caution">
    <text evidence="1">The sequence shown here is derived from an EMBL/GenBank/DDBJ whole genome shotgun (WGS) entry which is preliminary data.</text>
</comment>
<dbReference type="InterPro" id="IPR015943">
    <property type="entry name" value="WD40/YVTN_repeat-like_dom_sf"/>
</dbReference>
<dbReference type="EMBL" id="JARKHS020000368">
    <property type="protein sequence ID" value="KAK8788921.1"/>
    <property type="molecule type" value="Genomic_DNA"/>
</dbReference>
<feature type="non-terminal residue" evidence="1">
    <location>
        <position position="1"/>
    </location>
</feature>